<keyword evidence="3" id="KW-1185">Reference proteome</keyword>
<dbReference type="Proteomes" id="UP001500363">
    <property type="component" value="Unassembled WGS sequence"/>
</dbReference>
<gene>
    <name evidence="2" type="ORF">GCM10009741_71110</name>
</gene>
<protein>
    <submittedName>
        <fullName evidence="2">Uncharacterized protein</fullName>
    </submittedName>
</protein>
<organism evidence="2 3">
    <name type="scientific">Kribbella lupini</name>
    <dbReference type="NCBI Taxonomy" id="291602"/>
    <lineage>
        <taxon>Bacteria</taxon>
        <taxon>Bacillati</taxon>
        <taxon>Actinomycetota</taxon>
        <taxon>Actinomycetes</taxon>
        <taxon>Propionibacteriales</taxon>
        <taxon>Kribbellaceae</taxon>
        <taxon>Kribbella</taxon>
    </lineage>
</organism>
<reference evidence="3" key="1">
    <citation type="journal article" date="2019" name="Int. J. Syst. Evol. Microbiol.">
        <title>The Global Catalogue of Microorganisms (GCM) 10K type strain sequencing project: providing services to taxonomists for standard genome sequencing and annotation.</title>
        <authorList>
            <consortium name="The Broad Institute Genomics Platform"/>
            <consortium name="The Broad Institute Genome Sequencing Center for Infectious Disease"/>
            <person name="Wu L."/>
            <person name="Ma J."/>
        </authorList>
    </citation>
    <scope>NUCLEOTIDE SEQUENCE [LARGE SCALE GENOMIC DNA]</scope>
    <source>
        <strain evidence="3">JCM 14303</strain>
    </source>
</reference>
<sequence>MLVPGIDRLALSEQAKTSRRPPTGDHKGTTSGPATVFPARPVFATSEFVAVAAPEGTLRTACPRKCPQCETTGMRTVPVPVAGTGTVCSHQRDPEAESAGDYFASLYAARTSAEIRPRSLTS</sequence>
<evidence type="ECO:0000313" key="2">
    <source>
        <dbReference type="EMBL" id="GAA1556296.1"/>
    </source>
</evidence>
<proteinExistence type="predicted"/>
<accession>A0ABP4N951</accession>
<feature type="region of interest" description="Disordered" evidence="1">
    <location>
        <begin position="1"/>
        <end position="36"/>
    </location>
</feature>
<evidence type="ECO:0000256" key="1">
    <source>
        <dbReference type="SAM" id="MobiDB-lite"/>
    </source>
</evidence>
<comment type="caution">
    <text evidence="2">The sequence shown here is derived from an EMBL/GenBank/DDBJ whole genome shotgun (WGS) entry which is preliminary data.</text>
</comment>
<dbReference type="EMBL" id="BAAANC010000004">
    <property type="protein sequence ID" value="GAA1556296.1"/>
    <property type="molecule type" value="Genomic_DNA"/>
</dbReference>
<evidence type="ECO:0000313" key="3">
    <source>
        <dbReference type="Proteomes" id="UP001500363"/>
    </source>
</evidence>
<name>A0ABP4N951_9ACTN</name>